<dbReference type="Proteomes" id="UP000236151">
    <property type="component" value="Unassembled WGS sequence"/>
</dbReference>
<proteinExistence type="predicted"/>
<keyword evidence="3" id="KW-1185">Reference proteome</keyword>
<dbReference type="RefSeq" id="WP_103082881.1">
    <property type="nucleotide sequence ID" value="NZ_CP021850.1"/>
</dbReference>
<dbReference type="AlphaFoldDB" id="A0A2K2EV54"/>
<gene>
    <name evidence="2" type="ORF">CDQ84_16720</name>
</gene>
<sequence length="212" mass="23063">MNKTRFILLVTVAAMVLMGAAYAAWTQTFTISSTVDTGELFVKISEVNKVEVDDGKGSYTTAGNSYLDLSNLVNYTTARNADGTQETLSTLSYDIDKVYPGTRLTTTLTFTNMGTMRTKIAFNEAASQITNAGNELWKDLVFTVNGTPVIVSDAATAKTSIANAIMNEIGAMEPGATKTVTIVQELPLSSTNETEKLNLQWTMSFIFQQYNN</sequence>
<evidence type="ECO:0000256" key="1">
    <source>
        <dbReference type="SAM" id="SignalP"/>
    </source>
</evidence>
<protein>
    <submittedName>
        <fullName evidence="2">Uncharacterized protein</fullName>
    </submittedName>
</protein>
<reference evidence="2 3" key="1">
    <citation type="submission" date="2017-06" db="EMBL/GenBank/DDBJ databases">
        <title>Investigating the central metabolism of Clostridium thermosuccinogenes.</title>
        <authorList>
            <person name="Koendjbiharie J.G."/>
            <person name="van Kranenburg R."/>
        </authorList>
    </citation>
    <scope>NUCLEOTIDE SEQUENCE [LARGE SCALE GENOMIC DNA]</scope>
    <source>
        <strain evidence="2 3">DSM 5806</strain>
    </source>
</reference>
<name>A0A2K2EV54_9CLOT</name>
<dbReference type="EMBL" id="NIOJ01000062">
    <property type="protein sequence ID" value="PNT95638.1"/>
    <property type="molecule type" value="Genomic_DNA"/>
</dbReference>
<comment type="caution">
    <text evidence="2">The sequence shown here is derived from an EMBL/GenBank/DDBJ whole genome shotgun (WGS) entry which is preliminary data.</text>
</comment>
<accession>A0A2K2EV54</accession>
<feature type="chain" id="PRO_5014390964" evidence="1">
    <location>
        <begin position="24"/>
        <end position="212"/>
    </location>
</feature>
<evidence type="ECO:0000313" key="3">
    <source>
        <dbReference type="Proteomes" id="UP000236151"/>
    </source>
</evidence>
<feature type="signal peptide" evidence="1">
    <location>
        <begin position="1"/>
        <end position="23"/>
    </location>
</feature>
<keyword evidence="1" id="KW-0732">Signal</keyword>
<evidence type="ECO:0000313" key="2">
    <source>
        <dbReference type="EMBL" id="PNT95638.1"/>
    </source>
</evidence>
<organism evidence="2 3">
    <name type="scientific">Clostridium thermosuccinogenes</name>
    <dbReference type="NCBI Taxonomy" id="84032"/>
    <lineage>
        <taxon>Bacteria</taxon>
        <taxon>Bacillati</taxon>
        <taxon>Bacillota</taxon>
        <taxon>Clostridia</taxon>
        <taxon>Eubacteriales</taxon>
        <taxon>Clostridiaceae</taxon>
        <taxon>Clostridium</taxon>
    </lineage>
</organism>
<dbReference type="KEGG" id="cthd:CDO33_03295"/>